<organism evidence="2 3">
    <name type="scientific">Arachis hypogaea</name>
    <name type="common">Peanut</name>
    <dbReference type="NCBI Taxonomy" id="3818"/>
    <lineage>
        <taxon>Eukaryota</taxon>
        <taxon>Viridiplantae</taxon>
        <taxon>Streptophyta</taxon>
        <taxon>Embryophyta</taxon>
        <taxon>Tracheophyta</taxon>
        <taxon>Spermatophyta</taxon>
        <taxon>Magnoliopsida</taxon>
        <taxon>eudicotyledons</taxon>
        <taxon>Gunneridae</taxon>
        <taxon>Pentapetalae</taxon>
        <taxon>rosids</taxon>
        <taxon>fabids</taxon>
        <taxon>Fabales</taxon>
        <taxon>Fabaceae</taxon>
        <taxon>Papilionoideae</taxon>
        <taxon>50 kb inversion clade</taxon>
        <taxon>dalbergioids sensu lato</taxon>
        <taxon>Dalbergieae</taxon>
        <taxon>Pterocarpus clade</taxon>
        <taxon>Arachis</taxon>
    </lineage>
</organism>
<feature type="compositionally biased region" description="Polar residues" evidence="1">
    <location>
        <begin position="1"/>
        <end position="23"/>
    </location>
</feature>
<evidence type="ECO:0000256" key="1">
    <source>
        <dbReference type="SAM" id="MobiDB-lite"/>
    </source>
</evidence>
<sequence>MNRSFRAQESQMQGALKQRQQQFGGLRGSSAAKEKDEELALFLEMKKREKERNDLLLHTSEEFDSALGPQRGRTISVSGISGSPHATSSNASSEVSVNQNGLCLDSSEVDDDIGSERCGQSPASVRGR</sequence>
<dbReference type="STRING" id="3818.A0A445B7S4"/>
<reference evidence="2 3" key="1">
    <citation type="submission" date="2019-01" db="EMBL/GenBank/DDBJ databases">
        <title>Sequencing of cultivated peanut Arachis hypogaea provides insights into genome evolution and oil improvement.</title>
        <authorList>
            <person name="Chen X."/>
        </authorList>
    </citation>
    <scope>NUCLEOTIDE SEQUENCE [LARGE SCALE GENOMIC DNA]</scope>
    <source>
        <strain evidence="3">cv. Fuhuasheng</strain>
        <tissue evidence="2">Leaves</tissue>
    </source>
</reference>
<evidence type="ECO:0000313" key="3">
    <source>
        <dbReference type="Proteomes" id="UP000289738"/>
    </source>
</evidence>
<dbReference type="Proteomes" id="UP000289738">
    <property type="component" value="Chromosome A10"/>
</dbReference>
<dbReference type="EMBL" id="SDMP01000010">
    <property type="protein sequence ID" value="RYR34725.1"/>
    <property type="molecule type" value="Genomic_DNA"/>
</dbReference>
<feature type="region of interest" description="Disordered" evidence="1">
    <location>
        <begin position="66"/>
        <end position="128"/>
    </location>
</feature>
<dbReference type="GO" id="GO:0043622">
    <property type="term" value="P:cortical microtubule organization"/>
    <property type="evidence" value="ECO:0007669"/>
    <property type="project" value="TreeGrafter"/>
</dbReference>
<dbReference type="AlphaFoldDB" id="A0A445B7S4"/>
<evidence type="ECO:0000313" key="2">
    <source>
        <dbReference type="EMBL" id="RYR34725.1"/>
    </source>
</evidence>
<keyword evidence="3" id="KW-1185">Reference proteome</keyword>
<gene>
    <name evidence="2" type="ORF">Ahy_A10g049727</name>
</gene>
<dbReference type="PANTHER" id="PTHR31949">
    <property type="entry name" value="GASTRIC MUCIN-LIKE PROTEIN"/>
    <property type="match status" value="1"/>
</dbReference>
<protein>
    <submittedName>
        <fullName evidence="2">Uncharacterized protein</fullName>
    </submittedName>
</protein>
<feature type="compositionally biased region" description="Polar residues" evidence="1">
    <location>
        <begin position="73"/>
        <end position="101"/>
    </location>
</feature>
<dbReference type="GO" id="GO:0055028">
    <property type="term" value="C:cortical microtubule"/>
    <property type="evidence" value="ECO:0007669"/>
    <property type="project" value="TreeGrafter"/>
</dbReference>
<accession>A0A445B7S4</accession>
<name>A0A445B7S4_ARAHY</name>
<comment type="caution">
    <text evidence="2">The sequence shown here is derived from an EMBL/GenBank/DDBJ whole genome shotgun (WGS) entry which is preliminary data.</text>
</comment>
<feature type="region of interest" description="Disordered" evidence="1">
    <location>
        <begin position="1"/>
        <end position="34"/>
    </location>
</feature>
<proteinExistence type="predicted"/>
<dbReference type="PANTHER" id="PTHR31949:SF20">
    <property type="entry name" value="OS01G0141900 PROTEIN"/>
    <property type="match status" value="1"/>
</dbReference>